<accession>A0A423ETL7</accession>
<sequence>MSADSSHNVQVVSDSYYGSKGDDVFNVSSVEYFSKASSGIHGDVGLDTLKLTGGGQMLDLGAMGEKLTSIEIIDLTGTGDNAINLSLKDVLNLGETNVFHENEMVQMMIKGDAGDVVNLDGLVDAADSGKWVAQGVLALGDTNYQIYQYSTLAAELLVQQGMQTNLV</sequence>
<organism evidence="1 2">
    <name type="scientific">Pseudomonas poae</name>
    <dbReference type="NCBI Taxonomy" id="200451"/>
    <lineage>
        <taxon>Bacteria</taxon>
        <taxon>Pseudomonadati</taxon>
        <taxon>Pseudomonadota</taxon>
        <taxon>Gammaproteobacteria</taxon>
        <taxon>Pseudomonadales</taxon>
        <taxon>Pseudomonadaceae</taxon>
        <taxon>Pseudomonas</taxon>
    </lineage>
</organism>
<protein>
    <submittedName>
        <fullName evidence="1">Uncharacterized protein</fullName>
    </submittedName>
</protein>
<evidence type="ECO:0000313" key="1">
    <source>
        <dbReference type="EMBL" id="ROM40001.1"/>
    </source>
</evidence>
<name>A0A423ETL7_9PSED</name>
<dbReference type="Proteomes" id="UP000284656">
    <property type="component" value="Unassembled WGS sequence"/>
</dbReference>
<proteinExistence type="predicted"/>
<dbReference type="AlphaFoldDB" id="A0A423ETL7"/>
<comment type="caution">
    <text evidence="1">The sequence shown here is derived from an EMBL/GenBank/DDBJ whole genome shotgun (WGS) entry which is preliminary data.</text>
</comment>
<dbReference type="EMBL" id="MOAY01000071">
    <property type="protein sequence ID" value="ROM40001.1"/>
    <property type="molecule type" value="Genomic_DNA"/>
</dbReference>
<evidence type="ECO:0000313" key="2">
    <source>
        <dbReference type="Proteomes" id="UP000284656"/>
    </source>
</evidence>
<gene>
    <name evidence="1" type="ORF">BK648_19785</name>
</gene>
<reference evidence="1 2" key="1">
    <citation type="submission" date="2016-10" db="EMBL/GenBank/DDBJ databases">
        <title>Comparative genome analysis of multiple Pseudomonas spp. focuses on biocontrol and plant growth promoting traits.</title>
        <authorList>
            <person name="Tao X.-Y."/>
            <person name="Taylor C.G."/>
        </authorList>
    </citation>
    <scope>NUCLEOTIDE SEQUENCE [LARGE SCALE GENOMIC DNA]</scope>
    <source>
        <strain evidence="1 2">29G9</strain>
    </source>
</reference>